<name>A0ACC2SC54_9FUNG</name>
<keyword evidence="2" id="KW-1185">Reference proteome</keyword>
<organism evidence="1 2">
    <name type="scientific">Entomophthora muscae</name>
    <dbReference type="NCBI Taxonomy" id="34485"/>
    <lineage>
        <taxon>Eukaryota</taxon>
        <taxon>Fungi</taxon>
        <taxon>Fungi incertae sedis</taxon>
        <taxon>Zoopagomycota</taxon>
        <taxon>Entomophthoromycotina</taxon>
        <taxon>Entomophthoromycetes</taxon>
        <taxon>Entomophthorales</taxon>
        <taxon>Entomophthoraceae</taxon>
        <taxon>Entomophthora</taxon>
    </lineage>
</organism>
<protein>
    <submittedName>
        <fullName evidence="1">Uncharacterized protein</fullName>
    </submittedName>
</protein>
<comment type="caution">
    <text evidence="1">The sequence shown here is derived from an EMBL/GenBank/DDBJ whole genome shotgun (WGS) entry which is preliminary data.</text>
</comment>
<dbReference type="EMBL" id="QTSX02005337">
    <property type="protein sequence ID" value="KAJ9059890.1"/>
    <property type="molecule type" value="Genomic_DNA"/>
</dbReference>
<accession>A0ACC2SC54</accession>
<evidence type="ECO:0000313" key="1">
    <source>
        <dbReference type="EMBL" id="KAJ9059890.1"/>
    </source>
</evidence>
<evidence type="ECO:0000313" key="2">
    <source>
        <dbReference type="Proteomes" id="UP001165960"/>
    </source>
</evidence>
<proteinExistence type="predicted"/>
<gene>
    <name evidence="1" type="ORF">DSO57_1036792</name>
</gene>
<reference evidence="1" key="1">
    <citation type="submission" date="2022-04" db="EMBL/GenBank/DDBJ databases">
        <title>Genome of the entomopathogenic fungus Entomophthora muscae.</title>
        <authorList>
            <person name="Elya C."/>
            <person name="Lovett B.R."/>
            <person name="Lee E."/>
            <person name="Macias A.M."/>
            <person name="Hajek A.E."/>
            <person name="De Bivort B.L."/>
            <person name="Kasson M.T."/>
            <person name="De Fine Licht H.H."/>
            <person name="Stajich J.E."/>
        </authorList>
    </citation>
    <scope>NUCLEOTIDE SEQUENCE</scope>
    <source>
        <strain evidence="1">Berkeley</strain>
    </source>
</reference>
<sequence length="193" mass="21639">MISVLLSGATAALNPYDLTQARLPAGEEKNFELGNKVKMLAKPGQDPPGVWQLRKVVKKPVNGSQVAVSACHPCPATRQTPCFIKHVHQASIQTQYNYGTKLSQEMRLLLSKAPKTEFLASRKPNKTHLSKFPISPGTSMKLVFIPKLECYTAILRVKRKEYLIRFVLHEHHIYENPTNPFKSAPGYFELAPC</sequence>
<dbReference type="Proteomes" id="UP001165960">
    <property type="component" value="Unassembled WGS sequence"/>
</dbReference>